<protein>
    <submittedName>
        <fullName evidence="1">Uncharacterized protein</fullName>
    </submittedName>
</protein>
<dbReference type="EMBL" id="LBQH01000028">
    <property type="protein sequence ID" value="KKP76350.1"/>
    <property type="molecule type" value="Genomic_DNA"/>
</dbReference>
<dbReference type="AlphaFoldDB" id="A0A0G0EMC3"/>
<dbReference type="Proteomes" id="UP000034816">
    <property type="component" value="Unassembled WGS sequence"/>
</dbReference>
<organism evidence="1 2">
    <name type="scientific">candidate division WS6 bacterium GW2011_GWF1_35_23</name>
    <dbReference type="NCBI Taxonomy" id="1619097"/>
    <lineage>
        <taxon>Bacteria</taxon>
        <taxon>Candidatus Dojkabacteria</taxon>
    </lineage>
</organism>
<evidence type="ECO:0000313" key="2">
    <source>
        <dbReference type="Proteomes" id="UP000034816"/>
    </source>
</evidence>
<accession>A0A0G0EMC3</accession>
<evidence type="ECO:0000313" key="1">
    <source>
        <dbReference type="EMBL" id="KKP76350.1"/>
    </source>
</evidence>
<proteinExistence type="predicted"/>
<sequence>MSNYNDFGILPILPYNCITHLIDNSELVWKLLQYNDANAWKEDSSHPNLTKSQKGALIYDGLKTMTDCRVFMTTGLDSAWVEECCQLRISVLGCST</sequence>
<name>A0A0G0EMC3_9BACT</name>
<reference evidence="1 2" key="1">
    <citation type="journal article" date="2015" name="Nature">
        <title>rRNA introns, odd ribosomes, and small enigmatic genomes across a large radiation of phyla.</title>
        <authorList>
            <person name="Brown C.T."/>
            <person name="Hug L.A."/>
            <person name="Thomas B.C."/>
            <person name="Sharon I."/>
            <person name="Castelle C.J."/>
            <person name="Singh A."/>
            <person name="Wilkins M.J."/>
            <person name="Williams K.H."/>
            <person name="Banfield J.F."/>
        </authorList>
    </citation>
    <scope>NUCLEOTIDE SEQUENCE [LARGE SCALE GENOMIC DNA]</scope>
</reference>
<gene>
    <name evidence="1" type="ORF">UR73_C0028G0003</name>
</gene>
<comment type="caution">
    <text evidence="1">The sequence shown here is derived from an EMBL/GenBank/DDBJ whole genome shotgun (WGS) entry which is preliminary data.</text>
</comment>